<accession>A0A5N4EIC3</accession>
<dbReference type="Proteomes" id="UP000299084">
    <property type="component" value="Unassembled WGS sequence"/>
</dbReference>
<dbReference type="EMBL" id="JWIN03000001">
    <property type="protein sequence ID" value="KAB1283024.1"/>
    <property type="molecule type" value="Genomic_DNA"/>
</dbReference>
<sequence>MSELCVVASGWGPGSPATSLSVSELQLPHLQKASLTAACAECSRRGCWAIAGVGQVVLPQQTRKPHSTRVKGACRSAVQRTWVLKHFSVFSAYLINIVQLKTGAMLYLYRALSSRKLGLFSVFHYDRFVTTVVNSLRKEPVHLKDHSLRLNFQLKPTEAFTLPCRFQTLICPLSQARRPAAIPAIPGCVAVECGAAREGSSLGNVFGVVLPHTPVCRSPSHLPAVLSLLGWGAAAMGWGGPGCSPAPCSLAMHLGTV</sequence>
<proteinExistence type="predicted"/>
<keyword evidence="2" id="KW-1185">Reference proteome</keyword>
<dbReference type="AlphaFoldDB" id="A0A5N4EIC3"/>
<organism evidence="1 2">
    <name type="scientific">Camelus dromedarius</name>
    <name type="common">Dromedary</name>
    <name type="synonym">Arabian camel</name>
    <dbReference type="NCBI Taxonomy" id="9838"/>
    <lineage>
        <taxon>Eukaryota</taxon>
        <taxon>Metazoa</taxon>
        <taxon>Chordata</taxon>
        <taxon>Craniata</taxon>
        <taxon>Vertebrata</taxon>
        <taxon>Euteleostomi</taxon>
        <taxon>Mammalia</taxon>
        <taxon>Eutheria</taxon>
        <taxon>Laurasiatheria</taxon>
        <taxon>Artiodactyla</taxon>
        <taxon>Tylopoda</taxon>
        <taxon>Camelidae</taxon>
        <taxon>Camelus</taxon>
    </lineage>
</organism>
<protein>
    <submittedName>
        <fullName evidence="1">Uncharacterized protein</fullName>
    </submittedName>
</protein>
<gene>
    <name evidence="1" type="ORF">Cadr_000001217</name>
</gene>
<evidence type="ECO:0000313" key="1">
    <source>
        <dbReference type="EMBL" id="KAB1283024.1"/>
    </source>
</evidence>
<name>A0A5N4EIC3_CAMDR</name>
<comment type="caution">
    <text evidence="1">The sequence shown here is derived from an EMBL/GenBank/DDBJ whole genome shotgun (WGS) entry which is preliminary data.</text>
</comment>
<evidence type="ECO:0000313" key="2">
    <source>
        <dbReference type="Proteomes" id="UP000299084"/>
    </source>
</evidence>
<reference evidence="1 2" key="1">
    <citation type="journal article" date="2019" name="Mol. Ecol. Resour.">
        <title>Improving Illumina assemblies with Hi-C and long reads: an example with the North African dromedary.</title>
        <authorList>
            <person name="Elbers J.P."/>
            <person name="Rogers M.F."/>
            <person name="Perelman P.L."/>
            <person name="Proskuryakova A.A."/>
            <person name="Serdyukova N.A."/>
            <person name="Johnson W.E."/>
            <person name="Horin P."/>
            <person name="Corander J."/>
            <person name="Murphy D."/>
            <person name="Burger P.A."/>
        </authorList>
    </citation>
    <scope>NUCLEOTIDE SEQUENCE [LARGE SCALE GENOMIC DNA]</scope>
    <source>
        <strain evidence="1">Drom800</strain>
        <tissue evidence="1">Blood</tissue>
    </source>
</reference>